<dbReference type="PIRSF" id="PIRSF006060">
    <property type="entry name" value="AA_transporter"/>
    <property type="match status" value="1"/>
</dbReference>
<evidence type="ECO:0000256" key="1">
    <source>
        <dbReference type="ARBA" id="ARBA00004651"/>
    </source>
</evidence>
<keyword evidence="3" id="KW-0813">Transport</keyword>
<dbReference type="InterPro" id="IPR002293">
    <property type="entry name" value="AA/rel_permease1"/>
</dbReference>
<keyword evidence="5 9" id="KW-0812">Transmembrane</keyword>
<feature type="transmembrane region" description="Helical" evidence="9">
    <location>
        <begin position="447"/>
        <end position="466"/>
    </location>
</feature>
<organism evidence="10 11">
    <name type="scientific">Caenorhabditis angaria</name>
    <dbReference type="NCBI Taxonomy" id="860376"/>
    <lineage>
        <taxon>Eukaryota</taxon>
        <taxon>Metazoa</taxon>
        <taxon>Ecdysozoa</taxon>
        <taxon>Nematoda</taxon>
        <taxon>Chromadorea</taxon>
        <taxon>Rhabditida</taxon>
        <taxon>Rhabditina</taxon>
        <taxon>Rhabditomorpha</taxon>
        <taxon>Rhabditoidea</taxon>
        <taxon>Rhabditidae</taxon>
        <taxon>Peloderinae</taxon>
        <taxon>Caenorhabditis</taxon>
    </lineage>
</organism>
<feature type="transmembrane region" description="Helical" evidence="9">
    <location>
        <begin position="36"/>
        <end position="56"/>
    </location>
</feature>
<feature type="transmembrane region" description="Helical" evidence="9">
    <location>
        <begin position="191"/>
        <end position="212"/>
    </location>
</feature>
<protein>
    <recommendedName>
        <fullName evidence="12">Amino acid permease/ SLC12A domain-containing protein</fullName>
    </recommendedName>
</protein>
<dbReference type="Proteomes" id="UP001152747">
    <property type="component" value="Unassembled WGS sequence"/>
</dbReference>
<keyword evidence="11" id="KW-1185">Reference proteome</keyword>
<evidence type="ECO:0000256" key="3">
    <source>
        <dbReference type="ARBA" id="ARBA00022448"/>
    </source>
</evidence>
<feature type="transmembrane region" description="Helical" evidence="9">
    <location>
        <begin position="263"/>
        <end position="287"/>
    </location>
</feature>
<feature type="transmembrane region" description="Helical" evidence="9">
    <location>
        <begin position="232"/>
        <end position="251"/>
    </location>
</feature>
<feature type="transmembrane region" description="Helical" evidence="9">
    <location>
        <begin position="312"/>
        <end position="338"/>
    </location>
</feature>
<evidence type="ECO:0000256" key="9">
    <source>
        <dbReference type="SAM" id="Phobius"/>
    </source>
</evidence>
<comment type="caution">
    <text evidence="10">The sequence shown here is derived from an EMBL/GenBank/DDBJ whole genome shotgun (WGS) entry which is preliminary data.</text>
</comment>
<feature type="transmembrane region" description="Helical" evidence="9">
    <location>
        <begin position="390"/>
        <end position="407"/>
    </location>
</feature>
<sequence>MVAEKEPLRSKEEALEKSKQDGEEDETQKGGLAKSLTLFNGVSIIVGCIIGSGIFVSPTGVQEQAGSVGLSLLVWLISGVFTAIGAYCYAELGTLIKKSGGDYAYIMEAFGPFIAFIRLWIEAIVVRPCTVTIVALTFAIYGLRPFFPDCDPPGGVAQLLAILLIVLMTAVNCISVKLATFVQDWFTIAKVVALLMIIATGLYLLIFGETQYKDSFENLFENTSQDFTKVSLAFYSGLFAYSGWNFLNFIVEELKNPKRDLPLAIAISISTCTIIYFLTNVALYTAISPDEMLESPAVAVLFANKLYGRFSFIMPLCVACSTIGSANGVIFTSSRLFYSGAREGQMPLVLTMINKNTRTPIPAVILTGLLSIMYLVMSKDVYQLINYIQISYWLAIGTAIAALFWLRKTMPDAPRPIKVPLIWPAIFLAGCIALVVIPIAAAPKDTGIGLLIMLSAVPVYVIFISWKNKPKFFERFIESSTLFIQKLFMVCDDSKEN</sequence>
<evidence type="ECO:0000256" key="8">
    <source>
        <dbReference type="SAM" id="MobiDB-lite"/>
    </source>
</evidence>
<evidence type="ECO:0000256" key="2">
    <source>
        <dbReference type="ARBA" id="ARBA00007040"/>
    </source>
</evidence>
<dbReference type="PANTHER" id="PTHR11785">
    <property type="entry name" value="AMINO ACID TRANSPORTER"/>
    <property type="match status" value="1"/>
</dbReference>
<dbReference type="AlphaFoldDB" id="A0A9P1N5S6"/>
<evidence type="ECO:0008006" key="12">
    <source>
        <dbReference type="Google" id="ProtNLM"/>
    </source>
</evidence>
<dbReference type="PANTHER" id="PTHR11785:SF531">
    <property type="entry name" value="LARGE NEUTRAL AMINO ACIDS TRANSPORTER SMALL SUBUNIT 1"/>
    <property type="match status" value="1"/>
</dbReference>
<accession>A0A9P1N5S6</accession>
<dbReference type="EMBL" id="CANHGI010000004">
    <property type="protein sequence ID" value="CAI5448887.1"/>
    <property type="molecule type" value="Genomic_DNA"/>
</dbReference>
<evidence type="ECO:0000256" key="7">
    <source>
        <dbReference type="ARBA" id="ARBA00023136"/>
    </source>
</evidence>
<evidence type="ECO:0000256" key="6">
    <source>
        <dbReference type="ARBA" id="ARBA00022989"/>
    </source>
</evidence>
<comment type="similarity">
    <text evidence="2">Belongs to the amino acid-polyamine-organocation (APC) superfamily. L-type amino acid transporter (LAT) (TC 2.A.3.8) family.</text>
</comment>
<feature type="region of interest" description="Disordered" evidence="8">
    <location>
        <begin position="1"/>
        <end position="28"/>
    </location>
</feature>
<dbReference type="GO" id="GO:0005886">
    <property type="term" value="C:plasma membrane"/>
    <property type="evidence" value="ECO:0007669"/>
    <property type="project" value="UniProtKB-SubCell"/>
</dbReference>
<dbReference type="OrthoDB" id="10062876at2759"/>
<evidence type="ECO:0000313" key="10">
    <source>
        <dbReference type="EMBL" id="CAI5448887.1"/>
    </source>
</evidence>
<feature type="transmembrane region" description="Helical" evidence="9">
    <location>
        <begin position="359"/>
        <end position="378"/>
    </location>
</feature>
<dbReference type="InterPro" id="IPR050598">
    <property type="entry name" value="AminoAcid_Transporter"/>
</dbReference>
<feature type="transmembrane region" description="Helical" evidence="9">
    <location>
        <begin position="124"/>
        <end position="143"/>
    </location>
</feature>
<feature type="compositionally biased region" description="Basic and acidic residues" evidence="8">
    <location>
        <begin position="1"/>
        <end position="21"/>
    </location>
</feature>
<evidence type="ECO:0000256" key="4">
    <source>
        <dbReference type="ARBA" id="ARBA00022475"/>
    </source>
</evidence>
<comment type="subcellular location">
    <subcellularLocation>
        <location evidence="1">Cell membrane</location>
        <topology evidence="1">Multi-pass membrane protein</topology>
    </subcellularLocation>
</comment>
<dbReference type="Gene3D" id="1.20.1740.10">
    <property type="entry name" value="Amino acid/polyamine transporter I"/>
    <property type="match status" value="1"/>
</dbReference>
<reference evidence="10" key="1">
    <citation type="submission" date="2022-11" db="EMBL/GenBank/DDBJ databases">
        <authorList>
            <person name="Kikuchi T."/>
        </authorList>
    </citation>
    <scope>NUCLEOTIDE SEQUENCE</scope>
    <source>
        <strain evidence="10">PS1010</strain>
    </source>
</reference>
<name>A0A9P1N5S6_9PELO</name>
<dbReference type="FunFam" id="1.20.1740.10:FF:000003">
    <property type="entry name" value="Y+L amino acid transporter 1 isoform X1"/>
    <property type="match status" value="1"/>
</dbReference>
<evidence type="ECO:0000313" key="11">
    <source>
        <dbReference type="Proteomes" id="UP001152747"/>
    </source>
</evidence>
<gene>
    <name evidence="10" type="ORF">CAMP_LOCUS11524</name>
</gene>
<dbReference type="Pfam" id="PF13520">
    <property type="entry name" value="AA_permease_2"/>
    <property type="match status" value="1"/>
</dbReference>
<dbReference type="GO" id="GO:0015179">
    <property type="term" value="F:L-amino acid transmembrane transporter activity"/>
    <property type="evidence" value="ECO:0007669"/>
    <property type="project" value="TreeGrafter"/>
</dbReference>
<proteinExistence type="inferred from homology"/>
<keyword evidence="6 9" id="KW-1133">Transmembrane helix</keyword>
<feature type="transmembrane region" description="Helical" evidence="9">
    <location>
        <begin position="419"/>
        <end position="441"/>
    </location>
</feature>
<keyword evidence="7 9" id="KW-0472">Membrane</keyword>
<feature type="transmembrane region" description="Helical" evidence="9">
    <location>
        <begin position="155"/>
        <end position="179"/>
    </location>
</feature>
<feature type="transmembrane region" description="Helical" evidence="9">
    <location>
        <begin position="68"/>
        <end position="90"/>
    </location>
</feature>
<keyword evidence="4" id="KW-1003">Cell membrane</keyword>
<evidence type="ECO:0000256" key="5">
    <source>
        <dbReference type="ARBA" id="ARBA00022692"/>
    </source>
</evidence>